<dbReference type="RefSeq" id="WP_052693546.1">
    <property type="nucleotide sequence ID" value="NZ_JZDQ02000013.1"/>
</dbReference>
<comment type="caution">
    <text evidence="2">The sequence shown here is derived from an EMBL/GenBank/DDBJ whole genome shotgun (WGS) entry which is preliminary data.</text>
</comment>
<keyword evidence="3" id="KW-1185">Reference proteome</keyword>
<dbReference type="Gene3D" id="3.40.50.300">
    <property type="entry name" value="P-loop containing nucleotide triphosphate hydrolases"/>
    <property type="match status" value="1"/>
</dbReference>
<evidence type="ECO:0000313" key="2">
    <source>
        <dbReference type="EMBL" id="OIJ26770.1"/>
    </source>
</evidence>
<dbReference type="Pfam" id="PF00005">
    <property type="entry name" value="ABC_tran"/>
    <property type="match status" value="1"/>
</dbReference>
<dbReference type="CDD" id="cd00267">
    <property type="entry name" value="ABC_ATPase"/>
    <property type="match status" value="1"/>
</dbReference>
<name>A0A1J4N5G2_9ACTN</name>
<protein>
    <recommendedName>
        <fullName evidence="1">ABC transporter domain-containing protein</fullName>
    </recommendedName>
</protein>
<evidence type="ECO:0000259" key="1">
    <source>
        <dbReference type="Pfam" id="PF00005"/>
    </source>
</evidence>
<dbReference type="InterPro" id="IPR027417">
    <property type="entry name" value="P-loop_NTPase"/>
</dbReference>
<sequence length="217" mass="22513">MSEEAVDEKATTLRATGVRARQGVRDLLPATSLTLREGEVAVAIGPPGGGHTSLALALAGRLRLDAGRVALDGDASPRVLQGAVALVDVPGVSEPDEMVSFRTILGEELAMARQKPSGSVIDHWLGRYDLATDITTEAVAPGPRLEILGRMAAMRPGTRFLVLTYPERLGLPVGDWLAIAEDLAGAAPKPGVLVTASPAAVIPAGVRTFTIGPTEEA</sequence>
<proteinExistence type="predicted"/>
<dbReference type="GO" id="GO:0005524">
    <property type="term" value="F:ATP binding"/>
    <property type="evidence" value="ECO:0007669"/>
    <property type="project" value="InterPro"/>
</dbReference>
<accession>A0A1J4N5G2</accession>
<dbReference type="Proteomes" id="UP000033772">
    <property type="component" value="Unassembled WGS sequence"/>
</dbReference>
<dbReference type="AlphaFoldDB" id="A0A1J4N5G2"/>
<gene>
    <name evidence="2" type="ORF">UG56_011050</name>
</gene>
<dbReference type="InterPro" id="IPR003439">
    <property type="entry name" value="ABC_transporter-like_ATP-bd"/>
</dbReference>
<dbReference type="GO" id="GO:0016887">
    <property type="term" value="F:ATP hydrolysis activity"/>
    <property type="evidence" value="ECO:0007669"/>
    <property type="project" value="InterPro"/>
</dbReference>
<dbReference type="SUPFAM" id="SSF52540">
    <property type="entry name" value="P-loop containing nucleoside triphosphate hydrolases"/>
    <property type="match status" value="1"/>
</dbReference>
<organism evidence="2 3">
    <name type="scientific">Nocardioides luteus</name>
    <dbReference type="NCBI Taxonomy" id="1844"/>
    <lineage>
        <taxon>Bacteria</taxon>
        <taxon>Bacillati</taxon>
        <taxon>Actinomycetota</taxon>
        <taxon>Actinomycetes</taxon>
        <taxon>Propionibacteriales</taxon>
        <taxon>Nocardioidaceae</taxon>
        <taxon>Nocardioides</taxon>
    </lineage>
</organism>
<evidence type="ECO:0000313" key="3">
    <source>
        <dbReference type="Proteomes" id="UP000033772"/>
    </source>
</evidence>
<feature type="domain" description="ABC transporter" evidence="1">
    <location>
        <begin position="31"/>
        <end position="78"/>
    </location>
</feature>
<dbReference type="EMBL" id="JZDQ02000013">
    <property type="protein sequence ID" value="OIJ26770.1"/>
    <property type="molecule type" value="Genomic_DNA"/>
</dbReference>
<reference evidence="2" key="1">
    <citation type="submission" date="2016-10" db="EMBL/GenBank/DDBJ databases">
        <title>Draft Genome Sequence of Nocardioides luteus Strain BAFB, an Alkane-Degrading Bacterium Isolated from JP-7 Polluted Soil.</title>
        <authorList>
            <person name="Brown L."/>
            <person name="Ruiz O.N."/>
            <person name="Gunasekera T."/>
        </authorList>
    </citation>
    <scope>NUCLEOTIDE SEQUENCE [LARGE SCALE GENOMIC DNA]</scope>
    <source>
        <strain evidence="2">BAFB</strain>
    </source>
</reference>
<dbReference type="STRING" id="1844.UG56_011050"/>
<dbReference type="OrthoDB" id="3775353at2"/>